<dbReference type="InterPro" id="IPR003591">
    <property type="entry name" value="Leu-rich_rpt_typical-subtyp"/>
</dbReference>
<feature type="compositionally biased region" description="Polar residues" evidence="3">
    <location>
        <begin position="200"/>
        <end position="210"/>
    </location>
</feature>
<evidence type="ECO:0000313" key="6">
    <source>
        <dbReference type="EMBL" id="CAB9508252.1"/>
    </source>
</evidence>
<dbReference type="Proteomes" id="UP001153069">
    <property type="component" value="Unassembled WGS sequence"/>
</dbReference>
<reference evidence="6" key="1">
    <citation type="submission" date="2020-06" db="EMBL/GenBank/DDBJ databases">
        <authorList>
            <consortium name="Plant Systems Biology data submission"/>
        </authorList>
    </citation>
    <scope>NUCLEOTIDE SEQUENCE</scope>
    <source>
        <strain evidence="6">D6</strain>
    </source>
</reference>
<feature type="compositionally biased region" description="Acidic residues" evidence="3">
    <location>
        <begin position="12"/>
        <end position="36"/>
    </location>
</feature>
<feature type="region of interest" description="Disordered" evidence="3">
    <location>
        <begin position="187"/>
        <end position="247"/>
    </location>
</feature>
<evidence type="ECO:0000313" key="7">
    <source>
        <dbReference type="Proteomes" id="UP001153069"/>
    </source>
</evidence>
<dbReference type="Gene3D" id="3.80.10.10">
    <property type="entry name" value="Ribonuclease Inhibitor"/>
    <property type="match status" value="2"/>
</dbReference>
<comment type="caution">
    <text evidence="6">The sequence shown here is derived from an EMBL/GenBank/DDBJ whole genome shotgun (WGS) entry which is preliminary data.</text>
</comment>
<dbReference type="InterPro" id="IPR046959">
    <property type="entry name" value="PRK1-6/SRF4-like"/>
</dbReference>
<keyword evidence="1" id="KW-0433">Leucine-rich repeat</keyword>
<keyword evidence="7" id="KW-1185">Reference proteome</keyword>
<dbReference type="SUPFAM" id="SSF52058">
    <property type="entry name" value="L domain-like"/>
    <property type="match status" value="1"/>
</dbReference>
<dbReference type="FunFam" id="3.80.10.10:FF:000041">
    <property type="entry name" value="LRR receptor-like serine/threonine-protein kinase ERECTA"/>
    <property type="match status" value="1"/>
</dbReference>
<organism evidence="6 7">
    <name type="scientific">Seminavis robusta</name>
    <dbReference type="NCBI Taxonomy" id="568900"/>
    <lineage>
        <taxon>Eukaryota</taxon>
        <taxon>Sar</taxon>
        <taxon>Stramenopiles</taxon>
        <taxon>Ochrophyta</taxon>
        <taxon>Bacillariophyta</taxon>
        <taxon>Bacillariophyceae</taxon>
        <taxon>Bacillariophycidae</taxon>
        <taxon>Naviculales</taxon>
        <taxon>Naviculaceae</taxon>
        <taxon>Seminavis</taxon>
    </lineage>
</organism>
<keyword evidence="6" id="KW-0418">Kinase</keyword>
<evidence type="ECO:0000259" key="5">
    <source>
        <dbReference type="Pfam" id="PF23598"/>
    </source>
</evidence>
<dbReference type="OrthoDB" id="195103at2759"/>
<accession>A0A9N8DT85</accession>
<dbReference type="SMART" id="SM00369">
    <property type="entry name" value="LRR_TYP"/>
    <property type="match status" value="5"/>
</dbReference>
<dbReference type="PANTHER" id="PTHR48007:SF4">
    <property type="entry name" value="LEUCINE-RICH REPEAT RECEPTOR-LIKE PROTEIN KINASE PXC1"/>
    <property type="match status" value="1"/>
</dbReference>
<protein>
    <submittedName>
        <fullName evidence="6">Receptor-like protein kinase</fullName>
    </submittedName>
</protein>
<proteinExistence type="predicted"/>
<feature type="compositionally biased region" description="Low complexity" evidence="3">
    <location>
        <begin position="52"/>
        <end position="65"/>
    </location>
</feature>
<keyword evidence="4" id="KW-0472">Membrane</keyword>
<feature type="compositionally biased region" description="Acidic residues" evidence="3">
    <location>
        <begin position="214"/>
        <end position="223"/>
    </location>
</feature>
<name>A0A9N8DT85_9STRA</name>
<feature type="transmembrane region" description="Helical" evidence="4">
    <location>
        <begin position="160"/>
        <end position="183"/>
    </location>
</feature>
<evidence type="ECO:0000256" key="4">
    <source>
        <dbReference type="SAM" id="Phobius"/>
    </source>
</evidence>
<keyword evidence="4" id="KW-1133">Transmembrane helix</keyword>
<keyword evidence="6" id="KW-0675">Receptor</keyword>
<evidence type="ECO:0000256" key="1">
    <source>
        <dbReference type="ARBA" id="ARBA00022614"/>
    </source>
</evidence>
<gene>
    <name evidence="6" type="ORF">SEMRO_339_G121130.1</name>
</gene>
<feature type="compositionally biased region" description="Polar residues" evidence="3">
    <location>
        <begin position="72"/>
        <end position="83"/>
    </location>
</feature>
<sequence length="655" mass="72052">MADSDHVSIVDATDESEDDEMNDLDMNDLEASDVIDEPTTRRRGRSDHSASRSRSPPKHSSSGSSRFRRTSTAPRTAQANLWESRQEKQVDQSVNLMETATFDATPQRGIRPGMSSVRQKSMVDIFLSSDEPQSRGSNHSSDLYATDYHGNNGRVRKWRFFLFFVAAIIVIVVLVVAVPQFGLIHSMTSSDESDNNSENQKTTNPPTKSPTAAPDEEEIEEEVSLPAGITPPKEDRPLPEPDVNPVTEEELAEEELDLNNVPQTSRLKAFEFYVVDQDVTDPAQLEIMGSPAKKALHWITQKDPAQLEIPGLDGDIEVSNAQAEYALLQRYALAVFYYSQQAASSSTSDNSGGRQLQKDPEKSEALANREAFDTTWLSANPICMWRGITCAEDFESVQEIDLSQHLLQGSIPRELLVGAAMPFLTHIHLTDNQLAGPLPQVTAQRDNAGSSLGVAPHKSQLRVMKLDRNQLTGSLEHVLSDSYPQLKQLHLSNNQLTGSMPQQIRYLKLLDVLDVSNNKLSSSLPARSLGRLTSLRVLELGSNGFTGELPAAFGTLTNLEVLSLTANQFKGSIPSSYGDLTNLEKLDLDGNAIAKSVPTQLGQLERLWRMQVDGNSLTGEMPEEVCALRTAGALRFLEADCTSGDITCECCTECY</sequence>
<dbReference type="InterPro" id="IPR055414">
    <property type="entry name" value="LRR_R13L4/SHOC2-like"/>
</dbReference>
<feature type="region of interest" description="Disordered" evidence="3">
    <location>
        <begin position="344"/>
        <end position="365"/>
    </location>
</feature>
<evidence type="ECO:0000256" key="2">
    <source>
        <dbReference type="ARBA" id="ARBA00022737"/>
    </source>
</evidence>
<feature type="region of interest" description="Disordered" evidence="3">
    <location>
        <begin position="1"/>
        <end position="90"/>
    </location>
</feature>
<keyword evidence="6" id="KW-0808">Transferase</keyword>
<dbReference type="GO" id="GO:0016301">
    <property type="term" value="F:kinase activity"/>
    <property type="evidence" value="ECO:0007669"/>
    <property type="project" value="UniProtKB-KW"/>
</dbReference>
<evidence type="ECO:0000256" key="3">
    <source>
        <dbReference type="SAM" id="MobiDB-lite"/>
    </source>
</evidence>
<keyword evidence="2" id="KW-0677">Repeat</keyword>
<dbReference type="Pfam" id="PF23598">
    <property type="entry name" value="LRR_14"/>
    <property type="match status" value="1"/>
</dbReference>
<dbReference type="EMBL" id="CAICTM010000338">
    <property type="protein sequence ID" value="CAB9508252.1"/>
    <property type="molecule type" value="Genomic_DNA"/>
</dbReference>
<keyword evidence="4" id="KW-0812">Transmembrane</keyword>
<dbReference type="PANTHER" id="PTHR48007">
    <property type="entry name" value="LEUCINE-RICH REPEAT RECEPTOR-LIKE PROTEIN KINASE PXC1"/>
    <property type="match status" value="1"/>
</dbReference>
<dbReference type="InterPro" id="IPR032675">
    <property type="entry name" value="LRR_dom_sf"/>
</dbReference>
<feature type="domain" description="Disease resistance R13L4/SHOC-2-like LRR" evidence="5">
    <location>
        <begin position="461"/>
        <end position="566"/>
    </location>
</feature>
<dbReference type="AlphaFoldDB" id="A0A9N8DT85"/>